<name>A0A1X7RHQ5_ZYMT9</name>
<evidence type="ECO:0000256" key="3">
    <source>
        <dbReference type="SAM" id="SignalP"/>
    </source>
</evidence>
<keyword evidence="3" id="KW-0732">Signal</keyword>
<keyword evidence="2" id="KW-1133">Transmembrane helix</keyword>
<protein>
    <recommendedName>
        <fullName evidence="6">Mid2 domain-containing protein</fullName>
    </recommendedName>
</protein>
<feature type="region of interest" description="Disordered" evidence="1">
    <location>
        <begin position="200"/>
        <end position="223"/>
    </location>
</feature>
<accession>A0A1X7RHQ5</accession>
<feature type="region of interest" description="Disordered" evidence="1">
    <location>
        <begin position="237"/>
        <end position="267"/>
    </location>
</feature>
<feature type="compositionally biased region" description="Low complexity" evidence="1">
    <location>
        <begin position="91"/>
        <end position="142"/>
    </location>
</feature>
<proteinExistence type="predicted"/>
<feature type="signal peptide" evidence="3">
    <location>
        <begin position="1"/>
        <end position="28"/>
    </location>
</feature>
<evidence type="ECO:0000256" key="2">
    <source>
        <dbReference type="SAM" id="Phobius"/>
    </source>
</evidence>
<feature type="compositionally biased region" description="Low complexity" evidence="1">
    <location>
        <begin position="367"/>
        <end position="377"/>
    </location>
</feature>
<sequence length="674" mass="71133">MRPRSLLAFDSCTVLFLAFFSFSDPATAQSPWWNPAAADSPANAEVPAAAGSWNTEVASAQVTAAASLQSQYTLPASLTASWQTWETWSHWSPTSATPTPTPTRSTWSRSSTLPSSTTAASSSSSSSSSSTLTKPTSSPTHTVMAKGSQTSEPADSRNKYSFSDKGLAILIGVIIIGAAAALLAAALILVHLRKKYTGSYFKAPPGSMHSSMNGGSEGDAESLHNEKTAAQGGVLQDSGAQDGAAQERAARDEAAHGGPWFGGMLHHQTSQNSFSNSVLAAASRVSTPDPARLAHQESQKVLIQEDHVVEDGLHPVERPVSRASYTEADNLLTAAGRPQELEGGGGGAAHTPASELDGAREVPPETAAAAAAAAIAANTNHSSPDYPNYPASHNPHDSSAWPQDRASTPLTAVPVHGNVANNVSAHTYPPYHPVSSSHAPLQEAPSTHDLPLLPSTAFVPPPRPQSRPLVVMQSPTSTTSSERYSALLAPNPNGRGTMPYNLDDADVETNFTCDSTTNLQTPHASFWNRDRWIVPPNPNSPSYLNDTRHRGGVSPLPGRETFNSSPGTPSPGTPGYPNGYPRQSSPLLHQRANGGYRDISPSSSEFLPTPRPDQPRPDRSRREGKAAVLCPTWGELSGFDFDGAAVVERTGEEGEDGEDGWRPAEAADGRYELM</sequence>
<dbReference type="EMBL" id="LT853692">
    <property type="protein sequence ID" value="SMQ46966.1"/>
    <property type="molecule type" value="Genomic_DNA"/>
</dbReference>
<feature type="transmembrane region" description="Helical" evidence="2">
    <location>
        <begin position="167"/>
        <end position="192"/>
    </location>
</feature>
<feature type="compositionally biased region" description="Basic and acidic residues" evidence="1">
    <location>
        <begin position="613"/>
        <end position="625"/>
    </location>
</feature>
<feature type="region of interest" description="Disordered" evidence="1">
    <location>
        <begin position="337"/>
        <end position="404"/>
    </location>
</feature>
<evidence type="ECO:0000313" key="5">
    <source>
        <dbReference type="Proteomes" id="UP000215127"/>
    </source>
</evidence>
<feature type="compositionally biased region" description="Polar residues" evidence="1">
    <location>
        <begin position="473"/>
        <end position="482"/>
    </location>
</feature>
<evidence type="ECO:0000313" key="4">
    <source>
        <dbReference type="EMBL" id="SMQ46966.1"/>
    </source>
</evidence>
<keyword evidence="2" id="KW-0812">Transmembrane</keyword>
<keyword evidence="5" id="KW-1185">Reference proteome</keyword>
<organism evidence="4 5">
    <name type="scientific">Zymoseptoria tritici (strain ST99CH_3D7)</name>
    <dbReference type="NCBI Taxonomy" id="1276538"/>
    <lineage>
        <taxon>Eukaryota</taxon>
        <taxon>Fungi</taxon>
        <taxon>Dikarya</taxon>
        <taxon>Ascomycota</taxon>
        <taxon>Pezizomycotina</taxon>
        <taxon>Dothideomycetes</taxon>
        <taxon>Dothideomycetidae</taxon>
        <taxon>Mycosphaerellales</taxon>
        <taxon>Mycosphaerellaceae</taxon>
        <taxon>Zymoseptoria</taxon>
    </lineage>
</organism>
<dbReference type="AlphaFoldDB" id="A0A1X7RHQ5"/>
<feature type="compositionally biased region" description="Basic and acidic residues" evidence="1">
    <location>
        <begin position="659"/>
        <end position="674"/>
    </location>
</feature>
<feature type="region of interest" description="Disordered" evidence="1">
    <location>
        <begin position="535"/>
        <end position="626"/>
    </location>
</feature>
<evidence type="ECO:0000256" key="1">
    <source>
        <dbReference type="SAM" id="MobiDB-lite"/>
    </source>
</evidence>
<feature type="region of interest" description="Disordered" evidence="1">
    <location>
        <begin position="460"/>
        <end position="482"/>
    </location>
</feature>
<keyword evidence="2" id="KW-0472">Membrane</keyword>
<feature type="chain" id="PRO_5013390293" description="Mid2 domain-containing protein" evidence="3">
    <location>
        <begin position="29"/>
        <end position="674"/>
    </location>
</feature>
<dbReference type="Proteomes" id="UP000215127">
    <property type="component" value="Chromosome 1"/>
</dbReference>
<feature type="region of interest" description="Disordered" evidence="1">
    <location>
        <begin position="91"/>
        <end position="158"/>
    </location>
</feature>
<gene>
    <name evidence="4" type="ORF">ZT3D7_G2113</name>
</gene>
<feature type="region of interest" description="Disordered" evidence="1">
    <location>
        <begin position="650"/>
        <end position="674"/>
    </location>
</feature>
<evidence type="ECO:0008006" key="6">
    <source>
        <dbReference type="Google" id="ProtNLM"/>
    </source>
</evidence>
<reference evidence="4 5" key="1">
    <citation type="submission" date="2016-06" db="EMBL/GenBank/DDBJ databases">
        <authorList>
            <person name="Kjaerup R.B."/>
            <person name="Dalgaard T.S."/>
            <person name="Juul-Madsen H.R."/>
        </authorList>
    </citation>
    <scope>NUCLEOTIDE SEQUENCE [LARGE SCALE GENOMIC DNA]</scope>
</reference>